<dbReference type="HOGENOM" id="CLU_1295094_0_0_1"/>
<keyword evidence="2" id="KW-1185">Reference proteome</keyword>
<gene>
    <name evidence="1" type="ORF">SS1G_13137</name>
</gene>
<evidence type="ECO:0000313" key="2">
    <source>
        <dbReference type="Proteomes" id="UP000001312"/>
    </source>
</evidence>
<name>A7F6A8_SCLS1</name>
<reference evidence="2" key="1">
    <citation type="journal article" date="2011" name="PLoS Genet.">
        <title>Genomic analysis of the necrotrophic fungal pathogens Sclerotinia sclerotiorum and Botrytis cinerea.</title>
        <authorList>
            <person name="Amselem J."/>
            <person name="Cuomo C.A."/>
            <person name="van Kan J.A."/>
            <person name="Viaud M."/>
            <person name="Benito E.P."/>
            <person name="Couloux A."/>
            <person name="Coutinho P.M."/>
            <person name="de Vries R.P."/>
            <person name="Dyer P.S."/>
            <person name="Fillinger S."/>
            <person name="Fournier E."/>
            <person name="Gout L."/>
            <person name="Hahn M."/>
            <person name="Kohn L."/>
            <person name="Lapalu N."/>
            <person name="Plummer K.M."/>
            <person name="Pradier J.M."/>
            <person name="Quevillon E."/>
            <person name="Sharon A."/>
            <person name="Simon A."/>
            <person name="ten Have A."/>
            <person name="Tudzynski B."/>
            <person name="Tudzynski P."/>
            <person name="Wincker P."/>
            <person name="Andrew M."/>
            <person name="Anthouard V."/>
            <person name="Beever R.E."/>
            <person name="Beffa R."/>
            <person name="Benoit I."/>
            <person name="Bouzid O."/>
            <person name="Brault B."/>
            <person name="Chen Z."/>
            <person name="Choquer M."/>
            <person name="Collemare J."/>
            <person name="Cotton P."/>
            <person name="Danchin E.G."/>
            <person name="Da Silva C."/>
            <person name="Gautier A."/>
            <person name="Giraud C."/>
            <person name="Giraud T."/>
            <person name="Gonzalez C."/>
            <person name="Grossetete S."/>
            <person name="Guldener U."/>
            <person name="Henrissat B."/>
            <person name="Howlett B.J."/>
            <person name="Kodira C."/>
            <person name="Kretschmer M."/>
            <person name="Lappartient A."/>
            <person name="Leroch M."/>
            <person name="Levis C."/>
            <person name="Mauceli E."/>
            <person name="Neuveglise C."/>
            <person name="Oeser B."/>
            <person name="Pearson M."/>
            <person name="Poulain J."/>
            <person name="Poussereau N."/>
            <person name="Quesneville H."/>
            <person name="Rascle C."/>
            <person name="Schumacher J."/>
            <person name="Segurens B."/>
            <person name="Sexton A."/>
            <person name="Silva E."/>
            <person name="Sirven C."/>
            <person name="Soanes D.M."/>
            <person name="Talbot N.J."/>
            <person name="Templeton M."/>
            <person name="Yandava C."/>
            <person name="Yarden O."/>
            <person name="Zeng Q."/>
            <person name="Rollins J.A."/>
            <person name="Lebrun M.H."/>
            <person name="Dickman M."/>
        </authorList>
    </citation>
    <scope>NUCLEOTIDE SEQUENCE [LARGE SCALE GENOMIC DNA]</scope>
    <source>
        <strain evidence="2">ATCC 18683 / 1980 / Ss-1</strain>
    </source>
</reference>
<accession>A7F6A8</accession>
<dbReference type="InParanoid" id="A7F6A8"/>
<evidence type="ECO:0000313" key="1">
    <source>
        <dbReference type="EMBL" id="EDN98279.1"/>
    </source>
</evidence>
<dbReference type="EMBL" id="CH476643">
    <property type="protein sequence ID" value="EDN98279.1"/>
    <property type="molecule type" value="Genomic_DNA"/>
</dbReference>
<organism evidence="1 2">
    <name type="scientific">Sclerotinia sclerotiorum (strain ATCC 18683 / 1980 / Ss-1)</name>
    <name type="common">White mold</name>
    <name type="synonym">Whetzelinia sclerotiorum</name>
    <dbReference type="NCBI Taxonomy" id="665079"/>
    <lineage>
        <taxon>Eukaryota</taxon>
        <taxon>Fungi</taxon>
        <taxon>Dikarya</taxon>
        <taxon>Ascomycota</taxon>
        <taxon>Pezizomycotina</taxon>
        <taxon>Leotiomycetes</taxon>
        <taxon>Helotiales</taxon>
        <taxon>Sclerotiniaceae</taxon>
        <taxon>Sclerotinia</taxon>
    </lineage>
</organism>
<dbReference type="Proteomes" id="UP000001312">
    <property type="component" value="Unassembled WGS sequence"/>
</dbReference>
<dbReference type="KEGG" id="ssl:SS1G_13137"/>
<sequence>MAQRESFVLSSCPSSSQSETNILVARSFEFEVLRHHLLLKFRALLPVSATENQTPEDAIINKPWEWIWFSGENEYFQLSPDEDNIAPVVTQRGEEVCEGAVVKISIPEQYKRRCNLLARTGNAKPCKCEYAAGAIVVGFTSHVTEKKKSMRGYGSGAVVGIPTDFERRKITSTLHTLLFLPIGATKMISFNNGLCEVPQELGVCSKKASSLKA</sequence>
<dbReference type="GeneID" id="5482064"/>
<proteinExistence type="predicted"/>
<protein>
    <submittedName>
        <fullName evidence="1">Uncharacterized protein</fullName>
    </submittedName>
</protein>
<dbReference type="AlphaFoldDB" id="A7F6A8"/>
<dbReference type="RefSeq" id="XP_001586044.1">
    <property type="nucleotide sequence ID" value="XM_001585994.1"/>
</dbReference>